<dbReference type="SMART" id="SM00052">
    <property type="entry name" value="EAL"/>
    <property type="match status" value="1"/>
</dbReference>
<proteinExistence type="predicted"/>
<dbReference type="Pfam" id="PF00990">
    <property type="entry name" value="GGDEF"/>
    <property type="match status" value="1"/>
</dbReference>
<dbReference type="CDD" id="cd01948">
    <property type="entry name" value="EAL"/>
    <property type="match status" value="1"/>
</dbReference>
<keyword evidence="6" id="KW-1185">Reference proteome</keyword>
<dbReference type="InterPro" id="IPR035965">
    <property type="entry name" value="PAS-like_dom_sf"/>
</dbReference>
<dbReference type="AlphaFoldDB" id="A0A518G8D5"/>
<dbReference type="InterPro" id="IPR001633">
    <property type="entry name" value="EAL_dom"/>
</dbReference>
<evidence type="ECO:0000313" key="5">
    <source>
        <dbReference type="EMBL" id="QDV24846.1"/>
    </source>
</evidence>
<feature type="domain" description="PAS" evidence="1">
    <location>
        <begin position="176"/>
        <end position="228"/>
    </location>
</feature>
<keyword evidence="5" id="KW-0378">Hydrolase</keyword>
<dbReference type="SUPFAM" id="SSF55785">
    <property type="entry name" value="PYP-like sensor domain (PAS domain)"/>
    <property type="match status" value="1"/>
</dbReference>
<dbReference type="PANTHER" id="PTHR44757">
    <property type="entry name" value="DIGUANYLATE CYCLASE DGCP"/>
    <property type="match status" value="1"/>
</dbReference>
<dbReference type="CDD" id="cd01949">
    <property type="entry name" value="GGDEF"/>
    <property type="match status" value="1"/>
</dbReference>
<dbReference type="Proteomes" id="UP000318017">
    <property type="component" value="Chromosome"/>
</dbReference>
<dbReference type="PANTHER" id="PTHR44757:SF2">
    <property type="entry name" value="BIOFILM ARCHITECTURE MAINTENANCE PROTEIN MBAA"/>
    <property type="match status" value="1"/>
</dbReference>
<dbReference type="RefSeq" id="WP_145079081.1">
    <property type="nucleotide sequence ID" value="NZ_CP036298.1"/>
</dbReference>
<evidence type="ECO:0000259" key="3">
    <source>
        <dbReference type="PROSITE" id="PS50883"/>
    </source>
</evidence>
<dbReference type="PROSITE" id="PS50887">
    <property type="entry name" value="GGDEF"/>
    <property type="match status" value="1"/>
</dbReference>
<evidence type="ECO:0000259" key="1">
    <source>
        <dbReference type="PROSITE" id="PS50112"/>
    </source>
</evidence>
<dbReference type="EC" id="3.1.4.52" evidence="5"/>
<dbReference type="InterPro" id="IPR000160">
    <property type="entry name" value="GGDEF_dom"/>
</dbReference>
<dbReference type="OrthoDB" id="9762141at2"/>
<gene>
    <name evidence="5" type="primary">gmr_2</name>
    <name evidence="5" type="ORF">Q31a_31680</name>
</gene>
<dbReference type="InterPro" id="IPR043128">
    <property type="entry name" value="Rev_trsase/Diguanyl_cyclase"/>
</dbReference>
<dbReference type="InterPro" id="IPR000700">
    <property type="entry name" value="PAS-assoc_C"/>
</dbReference>
<dbReference type="InterPro" id="IPR001610">
    <property type="entry name" value="PAC"/>
</dbReference>
<dbReference type="PROSITE" id="PS50112">
    <property type="entry name" value="PAS"/>
    <property type="match status" value="1"/>
</dbReference>
<dbReference type="NCBIfam" id="TIGR00254">
    <property type="entry name" value="GGDEF"/>
    <property type="match status" value="1"/>
</dbReference>
<reference evidence="5 6" key="1">
    <citation type="submission" date="2019-02" db="EMBL/GenBank/DDBJ databases">
        <title>Deep-cultivation of Planctomycetes and their phenomic and genomic characterization uncovers novel biology.</title>
        <authorList>
            <person name="Wiegand S."/>
            <person name="Jogler M."/>
            <person name="Boedeker C."/>
            <person name="Pinto D."/>
            <person name="Vollmers J."/>
            <person name="Rivas-Marin E."/>
            <person name="Kohn T."/>
            <person name="Peeters S.H."/>
            <person name="Heuer A."/>
            <person name="Rast P."/>
            <person name="Oberbeckmann S."/>
            <person name="Bunk B."/>
            <person name="Jeske O."/>
            <person name="Meyerdierks A."/>
            <person name="Storesund J.E."/>
            <person name="Kallscheuer N."/>
            <person name="Luecker S."/>
            <person name="Lage O.M."/>
            <person name="Pohl T."/>
            <person name="Merkel B.J."/>
            <person name="Hornburger P."/>
            <person name="Mueller R.-W."/>
            <person name="Bruemmer F."/>
            <person name="Labrenz M."/>
            <person name="Spormann A.M."/>
            <person name="Op den Camp H."/>
            <person name="Overmann J."/>
            <person name="Amann R."/>
            <person name="Jetten M.S.M."/>
            <person name="Mascher T."/>
            <person name="Medema M.H."/>
            <person name="Devos D.P."/>
            <person name="Kaster A.-K."/>
            <person name="Ovreas L."/>
            <person name="Rohde M."/>
            <person name="Galperin M.Y."/>
            <person name="Jogler C."/>
        </authorList>
    </citation>
    <scope>NUCLEOTIDE SEQUENCE [LARGE SCALE GENOMIC DNA]</scope>
    <source>
        <strain evidence="5 6">Q31a</strain>
    </source>
</reference>
<name>A0A518G8D5_9BACT</name>
<dbReference type="SMART" id="SM00267">
    <property type="entry name" value="GGDEF"/>
    <property type="match status" value="1"/>
</dbReference>
<feature type="domain" description="EAL" evidence="3">
    <location>
        <begin position="485"/>
        <end position="741"/>
    </location>
</feature>
<dbReference type="Gene3D" id="3.30.70.270">
    <property type="match status" value="1"/>
</dbReference>
<dbReference type="GO" id="GO:0071111">
    <property type="term" value="F:cyclic-guanylate-specific phosphodiesterase activity"/>
    <property type="evidence" value="ECO:0007669"/>
    <property type="project" value="UniProtKB-EC"/>
</dbReference>
<evidence type="ECO:0000259" key="2">
    <source>
        <dbReference type="PROSITE" id="PS50113"/>
    </source>
</evidence>
<dbReference type="Pfam" id="PF13426">
    <property type="entry name" value="PAS_9"/>
    <property type="match status" value="1"/>
</dbReference>
<dbReference type="Gene3D" id="3.30.450.20">
    <property type="entry name" value="PAS domain"/>
    <property type="match status" value="1"/>
</dbReference>
<evidence type="ECO:0000313" key="6">
    <source>
        <dbReference type="Proteomes" id="UP000318017"/>
    </source>
</evidence>
<feature type="domain" description="GGDEF" evidence="4">
    <location>
        <begin position="337"/>
        <end position="476"/>
    </location>
</feature>
<organism evidence="5 6">
    <name type="scientific">Aureliella helgolandensis</name>
    <dbReference type="NCBI Taxonomy" id="2527968"/>
    <lineage>
        <taxon>Bacteria</taxon>
        <taxon>Pseudomonadati</taxon>
        <taxon>Planctomycetota</taxon>
        <taxon>Planctomycetia</taxon>
        <taxon>Pirellulales</taxon>
        <taxon>Pirellulaceae</taxon>
        <taxon>Aureliella</taxon>
    </lineage>
</organism>
<dbReference type="InterPro" id="IPR029787">
    <property type="entry name" value="Nucleotide_cyclase"/>
</dbReference>
<dbReference type="InterPro" id="IPR052155">
    <property type="entry name" value="Biofilm_reg_signaling"/>
</dbReference>
<protein>
    <submittedName>
        <fullName evidence="5">Cyclic di-GMP phosphodiesterase Gmr</fullName>
        <ecNumber evidence="5">3.1.4.52</ecNumber>
    </submittedName>
</protein>
<dbReference type="PROSITE" id="PS50883">
    <property type="entry name" value="EAL"/>
    <property type="match status" value="1"/>
</dbReference>
<dbReference type="NCBIfam" id="TIGR00229">
    <property type="entry name" value="sensory_box"/>
    <property type="match status" value="1"/>
</dbReference>
<dbReference type="CDD" id="cd00130">
    <property type="entry name" value="PAS"/>
    <property type="match status" value="1"/>
</dbReference>
<dbReference type="SMART" id="SM00086">
    <property type="entry name" value="PAC"/>
    <property type="match status" value="1"/>
</dbReference>
<dbReference type="EMBL" id="CP036298">
    <property type="protein sequence ID" value="QDV24846.1"/>
    <property type="molecule type" value="Genomic_DNA"/>
</dbReference>
<dbReference type="KEGG" id="ahel:Q31a_31680"/>
<dbReference type="SUPFAM" id="SSF141868">
    <property type="entry name" value="EAL domain-like"/>
    <property type="match status" value="1"/>
</dbReference>
<dbReference type="InterPro" id="IPR035919">
    <property type="entry name" value="EAL_sf"/>
</dbReference>
<dbReference type="InterPro" id="IPR000014">
    <property type="entry name" value="PAS"/>
</dbReference>
<dbReference type="SUPFAM" id="SSF55073">
    <property type="entry name" value="Nucleotide cyclase"/>
    <property type="match status" value="1"/>
</dbReference>
<accession>A0A518G8D5</accession>
<dbReference type="PROSITE" id="PS50113">
    <property type="entry name" value="PAC"/>
    <property type="match status" value="1"/>
</dbReference>
<sequence length="774" mass="86515">MQFSGLDDRNQRMLVLSTSHSACRDIAALLSLQLDSGARHSRVFSWLQGREFSAGKCDATLDTGSLVDGGLHYLQRAQQEGHPYSIVFVDLEDVDHLSRSERQTLHELRTHSSDILVVLCADANERQRENLHGMFQTGNPGLVLTKPWDRHDLYQVLLAWALKTRESNKVSEQLQADELMRRQLKAFQCAVSAAGIVAVTDVTGKILEVNDNFCKLSGYARHELIAQNHRMLKSHQHSRTFFRRMYATIGQGKIWHGEICNRAKDGSLYWLDTTIAPMLDENGKPHSYFALQVDISERKRLEAQLHELAYTDTLTGLPNRDAILRSLQVTIDRQDDKEFALLFLDFDRFKLVNDCLGHEVGDQLLKAISVLLRQTLKTAAPPNSHAQAARLGGDEFVVLIQNLSNLEDVHGVANRLLEAFSQGYNLGNHTVYSTASIGIATNKNHYRFASEMLRDADLAMYGAKAGGKANYIVFDTALREKAEARLRIEHELRGAIAREEFALEYQPIISLETGKLEGVEALVRWNHPVRGLVGPDEFIPIAEETELIGLIGNWVLNEACRQMAEWRHALAATAPPNMHVKVSRRQLLQPNLAAIVQDNLARHSILPASLHLELAESMIMQERETSIARIRALKSLGIKIDIDDFGTGYSSLSCLNEFPIDVLKIDRKFVASINRSQNFGALLHAIVSLAANLNLEVVAEGIEDFDQLTLIQALGCEYGQGFLFSKPLPADQLEAFARELHPAEFMAVDAWCPAAPMDFSCIPTNTPFHSGVPQ</sequence>
<evidence type="ECO:0000259" key="4">
    <source>
        <dbReference type="PROSITE" id="PS50887"/>
    </source>
</evidence>
<dbReference type="Pfam" id="PF00563">
    <property type="entry name" value="EAL"/>
    <property type="match status" value="1"/>
</dbReference>
<feature type="domain" description="PAC" evidence="2">
    <location>
        <begin position="255"/>
        <end position="307"/>
    </location>
</feature>
<dbReference type="Gene3D" id="3.20.20.450">
    <property type="entry name" value="EAL domain"/>
    <property type="match status" value="1"/>
</dbReference>